<dbReference type="KEGG" id="lgi:LOTGIDRAFT_70491"/>
<dbReference type="EMBL" id="KB199970">
    <property type="protein sequence ID" value="ESP03578.1"/>
    <property type="molecule type" value="Genomic_DNA"/>
</dbReference>
<keyword evidence="2" id="KW-1185">Reference proteome</keyword>
<dbReference type="HOGENOM" id="CLU_2729558_0_0_1"/>
<evidence type="ECO:0000313" key="2">
    <source>
        <dbReference type="Proteomes" id="UP000030746"/>
    </source>
</evidence>
<dbReference type="RefSeq" id="XP_009045734.1">
    <property type="nucleotide sequence ID" value="XM_009047486.1"/>
</dbReference>
<accession>V4B0H4</accession>
<proteinExistence type="predicted"/>
<evidence type="ECO:0008006" key="3">
    <source>
        <dbReference type="Google" id="ProtNLM"/>
    </source>
</evidence>
<evidence type="ECO:0000313" key="1">
    <source>
        <dbReference type="EMBL" id="ESP03578.1"/>
    </source>
</evidence>
<protein>
    <recommendedName>
        <fullName evidence="3">Reverse transcriptase domain-containing protein</fullName>
    </recommendedName>
</protein>
<gene>
    <name evidence="1" type="ORF">LOTGIDRAFT_70491</name>
</gene>
<sequence length="72" mass="7897">DSLPLEIVKPFNYLGIELSMNGKFNTAQKAIAVKGSKSLLQLYNVFDGVYVDISQKCKLFDSYVGSVLSYGA</sequence>
<feature type="non-terminal residue" evidence="1">
    <location>
        <position position="1"/>
    </location>
</feature>
<dbReference type="Proteomes" id="UP000030746">
    <property type="component" value="Unassembled WGS sequence"/>
</dbReference>
<dbReference type="GeneID" id="20251973"/>
<dbReference type="AlphaFoldDB" id="V4B0H4"/>
<reference evidence="1 2" key="1">
    <citation type="journal article" date="2013" name="Nature">
        <title>Insights into bilaterian evolution from three spiralian genomes.</title>
        <authorList>
            <person name="Simakov O."/>
            <person name="Marletaz F."/>
            <person name="Cho S.J."/>
            <person name="Edsinger-Gonzales E."/>
            <person name="Havlak P."/>
            <person name="Hellsten U."/>
            <person name="Kuo D.H."/>
            <person name="Larsson T."/>
            <person name="Lv J."/>
            <person name="Arendt D."/>
            <person name="Savage R."/>
            <person name="Osoegawa K."/>
            <person name="de Jong P."/>
            <person name="Grimwood J."/>
            <person name="Chapman J.A."/>
            <person name="Shapiro H."/>
            <person name="Aerts A."/>
            <person name="Otillar R.P."/>
            <person name="Terry A.Y."/>
            <person name="Boore J.L."/>
            <person name="Grigoriev I.V."/>
            <person name="Lindberg D.R."/>
            <person name="Seaver E.C."/>
            <person name="Weisblat D.A."/>
            <person name="Putnam N.H."/>
            <person name="Rokhsar D.S."/>
        </authorList>
    </citation>
    <scope>NUCLEOTIDE SEQUENCE [LARGE SCALE GENOMIC DNA]</scope>
</reference>
<feature type="non-terminal residue" evidence="1">
    <location>
        <position position="72"/>
    </location>
</feature>
<organism evidence="1 2">
    <name type="scientific">Lottia gigantea</name>
    <name type="common">Giant owl limpet</name>
    <dbReference type="NCBI Taxonomy" id="225164"/>
    <lineage>
        <taxon>Eukaryota</taxon>
        <taxon>Metazoa</taxon>
        <taxon>Spiralia</taxon>
        <taxon>Lophotrochozoa</taxon>
        <taxon>Mollusca</taxon>
        <taxon>Gastropoda</taxon>
        <taxon>Patellogastropoda</taxon>
        <taxon>Lottioidea</taxon>
        <taxon>Lottiidae</taxon>
        <taxon>Lottia</taxon>
    </lineage>
</organism>
<name>V4B0H4_LOTGI</name>
<dbReference type="CTD" id="20251973"/>